<dbReference type="PANTHER" id="PTHR43029:SF8">
    <property type="entry name" value="AMMONIUM TRANSPORTER 3 MEMBER 3"/>
    <property type="match status" value="1"/>
</dbReference>
<feature type="region of interest" description="Disordered" evidence="6">
    <location>
        <begin position="117"/>
        <end position="137"/>
    </location>
</feature>
<dbReference type="InterPro" id="IPR029020">
    <property type="entry name" value="Ammonium/urea_transptr"/>
</dbReference>
<name>A0A0A8YRD2_ARUDO</name>
<evidence type="ECO:0000256" key="1">
    <source>
        <dbReference type="ARBA" id="ARBA00004141"/>
    </source>
</evidence>
<reference evidence="9" key="1">
    <citation type="submission" date="2014-09" db="EMBL/GenBank/DDBJ databases">
        <authorList>
            <person name="Magalhaes I.L.F."/>
            <person name="Oliveira U."/>
            <person name="Santos F.R."/>
            <person name="Vidigal T.H.D.A."/>
            <person name="Brescovit A.D."/>
            <person name="Santos A.J."/>
        </authorList>
    </citation>
    <scope>NUCLEOTIDE SEQUENCE</scope>
    <source>
        <tissue evidence="9">Shoot tissue taken approximately 20 cm above the soil surface</tissue>
    </source>
</reference>
<evidence type="ECO:0000256" key="3">
    <source>
        <dbReference type="ARBA" id="ARBA00022692"/>
    </source>
</evidence>
<dbReference type="GO" id="GO:0005886">
    <property type="term" value="C:plasma membrane"/>
    <property type="evidence" value="ECO:0007669"/>
    <property type="project" value="TreeGrafter"/>
</dbReference>
<dbReference type="AlphaFoldDB" id="A0A0A8YRD2"/>
<dbReference type="Pfam" id="PF00909">
    <property type="entry name" value="Ammonium_transp"/>
    <property type="match status" value="1"/>
</dbReference>
<evidence type="ECO:0000256" key="7">
    <source>
        <dbReference type="SAM" id="Phobius"/>
    </source>
</evidence>
<keyword evidence="4 7" id="KW-1133">Transmembrane helix</keyword>
<reference evidence="9" key="2">
    <citation type="journal article" date="2015" name="Data Brief">
        <title>Shoot transcriptome of the giant reed, Arundo donax.</title>
        <authorList>
            <person name="Barrero R.A."/>
            <person name="Guerrero F.D."/>
            <person name="Moolhuijzen P."/>
            <person name="Goolsby J.A."/>
            <person name="Tidwell J."/>
            <person name="Bellgard S.E."/>
            <person name="Bellgard M.I."/>
        </authorList>
    </citation>
    <scope>NUCLEOTIDE SEQUENCE</scope>
    <source>
        <tissue evidence="9">Shoot tissue taken approximately 20 cm above the soil surface</tissue>
    </source>
</reference>
<evidence type="ECO:0000256" key="2">
    <source>
        <dbReference type="ARBA" id="ARBA00005887"/>
    </source>
</evidence>
<dbReference type="EMBL" id="GBRH01270470">
    <property type="protein sequence ID" value="JAD27425.1"/>
    <property type="molecule type" value="Transcribed_RNA"/>
</dbReference>
<evidence type="ECO:0000256" key="5">
    <source>
        <dbReference type="ARBA" id="ARBA00023136"/>
    </source>
</evidence>
<evidence type="ECO:0000256" key="6">
    <source>
        <dbReference type="SAM" id="MobiDB-lite"/>
    </source>
</evidence>
<organism evidence="9">
    <name type="scientific">Arundo donax</name>
    <name type="common">Giant reed</name>
    <name type="synonym">Donax arundinaceus</name>
    <dbReference type="NCBI Taxonomy" id="35708"/>
    <lineage>
        <taxon>Eukaryota</taxon>
        <taxon>Viridiplantae</taxon>
        <taxon>Streptophyta</taxon>
        <taxon>Embryophyta</taxon>
        <taxon>Tracheophyta</taxon>
        <taxon>Spermatophyta</taxon>
        <taxon>Magnoliopsida</taxon>
        <taxon>Liliopsida</taxon>
        <taxon>Poales</taxon>
        <taxon>Poaceae</taxon>
        <taxon>PACMAD clade</taxon>
        <taxon>Arundinoideae</taxon>
        <taxon>Arundineae</taxon>
        <taxon>Arundo</taxon>
    </lineage>
</organism>
<dbReference type="SUPFAM" id="SSF111352">
    <property type="entry name" value="Ammonium transporter"/>
    <property type="match status" value="1"/>
</dbReference>
<comment type="similarity">
    <text evidence="2">Belongs to the ammonia transporter channel (TC 1.A.11.2) family.</text>
</comment>
<protein>
    <recommendedName>
        <fullName evidence="8">Ammonium transporter AmtB-like domain-containing protein</fullName>
    </recommendedName>
</protein>
<evidence type="ECO:0000256" key="4">
    <source>
        <dbReference type="ARBA" id="ARBA00022989"/>
    </source>
</evidence>
<evidence type="ECO:0000259" key="8">
    <source>
        <dbReference type="Pfam" id="PF00909"/>
    </source>
</evidence>
<dbReference type="GO" id="GO:0008519">
    <property type="term" value="F:ammonium channel activity"/>
    <property type="evidence" value="ECO:0007669"/>
    <property type="project" value="InterPro"/>
</dbReference>
<keyword evidence="5 7" id="KW-0472">Membrane</keyword>
<dbReference type="InterPro" id="IPR001905">
    <property type="entry name" value="Ammonium_transpt"/>
</dbReference>
<feature type="transmembrane region" description="Helical" evidence="7">
    <location>
        <begin position="60"/>
        <end position="85"/>
    </location>
</feature>
<dbReference type="InterPro" id="IPR024041">
    <property type="entry name" value="NH4_transpt_AmtB-like_dom"/>
</dbReference>
<proteinExistence type="inferred from homology"/>
<comment type="subcellular location">
    <subcellularLocation>
        <location evidence="1">Membrane</location>
        <topology evidence="1">Multi-pass membrane protein</topology>
    </subcellularLocation>
</comment>
<dbReference type="PANTHER" id="PTHR43029">
    <property type="entry name" value="AMMONIUM TRANSPORTER MEP2"/>
    <property type="match status" value="1"/>
</dbReference>
<accession>A0A0A8YRD2</accession>
<feature type="domain" description="Ammonium transporter AmtB-like" evidence="8">
    <location>
        <begin position="3"/>
        <end position="107"/>
    </location>
</feature>
<sequence length="137" mass="14509">MQRIDDTLGVFHTHAVAGFLGGATTGLFAEPVLCNLFLSIPDSRGAFYGGDGGSQFGRQIAGALFVIAWNIVITSIICVLIGLVLPLRISDEQLLIGDDAVHGEEAYAIWAEGEHNDTTQHDESRNSGVAVGVTQNV</sequence>
<dbReference type="Gene3D" id="1.10.3430.10">
    <property type="entry name" value="Ammonium transporter AmtB like domains"/>
    <property type="match status" value="1"/>
</dbReference>
<keyword evidence="3 7" id="KW-0812">Transmembrane</keyword>
<evidence type="ECO:0000313" key="9">
    <source>
        <dbReference type="EMBL" id="JAD27425.1"/>
    </source>
</evidence>